<dbReference type="AlphaFoldDB" id="A0ABD4JHX6"/>
<dbReference type="Pfam" id="PF00581">
    <property type="entry name" value="Rhodanese"/>
    <property type="match status" value="1"/>
</dbReference>
<dbReference type="Gene3D" id="3.40.250.10">
    <property type="entry name" value="Rhodanese-like domain"/>
    <property type="match status" value="1"/>
</dbReference>
<organism evidence="3 4">
    <name type="scientific">Campylobacter californiensis</name>
    <dbReference type="NCBI Taxonomy" id="1032243"/>
    <lineage>
        <taxon>Bacteria</taxon>
        <taxon>Pseudomonadati</taxon>
        <taxon>Campylobacterota</taxon>
        <taxon>Epsilonproteobacteria</taxon>
        <taxon>Campylobacterales</taxon>
        <taxon>Campylobacteraceae</taxon>
        <taxon>Campylobacter</taxon>
    </lineage>
</organism>
<feature type="domain" description="Rhodanese" evidence="2">
    <location>
        <begin position="36"/>
        <end position="125"/>
    </location>
</feature>
<keyword evidence="1" id="KW-0732">Signal</keyword>
<accession>A0ABD4JHX6</accession>
<evidence type="ECO:0000259" key="2">
    <source>
        <dbReference type="PROSITE" id="PS50206"/>
    </source>
</evidence>
<dbReference type="RefSeq" id="WP_336613331.1">
    <property type="nucleotide sequence ID" value="NZ_JADBHS010000006.1"/>
</dbReference>
<name>A0ABD4JHX6_9BACT</name>
<evidence type="ECO:0000256" key="1">
    <source>
        <dbReference type="SAM" id="SignalP"/>
    </source>
</evidence>
<dbReference type="InterPro" id="IPR001763">
    <property type="entry name" value="Rhodanese-like_dom"/>
</dbReference>
<feature type="signal peptide" evidence="1">
    <location>
        <begin position="1"/>
        <end position="19"/>
    </location>
</feature>
<dbReference type="SUPFAM" id="SSF52821">
    <property type="entry name" value="Rhodanese/Cell cycle control phosphatase"/>
    <property type="match status" value="1"/>
</dbReference>
<comment type="caution">
    <text evidence="3">The sequence shown here is derived from an EMBL/GenBank/DDBJ whole genome shotgun (WGS) entry which is preliminary data.</text>
</comment>
<evidence type="ECO:0000313" key="4">
    <source>
        <dbReference type="Proteomes" id="UP001318760"/>
    </source>
</evidence>
<feature type="chain" id="PRO_5044753149" evidence="1">
    <location>
        <begin position="20"/>
        <end position="128"/>
    </location>
</feature>
<reference evidence="3 4" key="1">
    <citation type="submission" date="2020-10" db="EMBL/GenBank/DDBJ databases">
        <title>Campylobacter californiensis sp. nov. isolated from cattle and feral swine in California.</title>
        <authorList>
            <person name="Miller W.G."/>
        </authorList>
    </citation>
    <scope>NUCLEOTIDE SEQUENCE [LARGE SCALE GENOMIC DNA]</scope>
    <source>
        <strain evidence="3 4">RM12919</strain>
    </source>
</reference>
<proteinExistence type="predicted"/>
<gene>
    <name evidence="3" type="ORF">CCAL12919_04330</name>
</gene>
<dbReference type="PROSITE" id="PS50206">
    <property type="entry name" value="RHODANESE_3"/>
    <property type="match status" value="1"/>
</dbReference>
<dbReference type="InterPro" id="IPR036873">
    <property type="entry name" value="Rhodanese-like_dom_sf"/>
</dbReference>
<dbReference type="EMBL" id="JADBHS010000006">
    <property type="protein sequence ID" value="MBE2986358.1"/>
    <property type="molecule type" value="Genomic_DNA"/>
</dbReference>
<dbReference type="SMART" id="SM00450">
    <property type="entry name" value="RHOD"/>
    <property type="match status" value="1"/>
</dbReference>
<dbReference type="CDD" id="cd00158">
    <property type="entry name" value="RHOD"/>
    <property type="match status" value="1"/>
</dbReference>
<dbReference type="Proteomes" id="UP001318760">
    <property type="component" value="Unassembled WGS sequence"/>
</dbReference>
<sequence>MIKIHKFLLTTLCATTMFAEVATIDATPKNISEFKQIIDIRTPPEWHNTGVIKGAKLITMTNDKEGFLMSLKAAGIDTKEPIALICRSGARSRAFAEFINGDNLKIINLHGGMSSLIAKGYQTVSPNQ</sequence>
<evidence type="ECO:0000313" key="3">
    <source>
        <dbReference type="EMBL" id="MBE2986358.1"/>
    </source>
</evidence>
<protein>
    <submittedName>
        <fullName evidence="3">Rhodanese-like domain-containing protein</fullName>
    </submittedName>
</protein>